<dbReference type="AlphaFoldDB" id="A0A8J4H5N7"/>
<dbReference type="Pfam" id="PF01136">
    <property type="entry name" value="Peptidase_U32"/>
    <property type="match status" value="2"/>
</dbReference>
<dbReference type="PANTHER" id="PTHR30217:SF10">
    <property type="entry name" value="23S RRNA 5-HYDROXYCYTIDINE C2501 SYNTHASE"/>
    <property type="match status" value="1"/>
</dbReference>
<name>A0A8J4H5N7_9BACL</name>
<sequence length="848" mass="95272">MPEVLTTAGQFRTGTKKDVELLAPVGDWDGMRAAVANGADAVFFGVEKFHARARNKNFTMDELPEIMRFLRGYGVRGFLTFNILIFEEELLSAQELVEACIDAGVDAVIVQDLGLVKMIREISPDFPIHGSTQMTITSPEAVEFIKPWDLELVVLGRENNLKQIRQIGEQAKLPMEVFVHGALCVSYSGQCLTSEMWGGRSANRGECAQACRLPYDMVVDGDVKPMGDVAYLLSPKDLAAVDLIPELIEAGVRSFKIEGRYKSAEYVANVVSKYRKAIDDYYAGKQGGPSREEMRELQQSFSRGFTHGFLKGTNNKQLVDGTFPKSRGVYLGTVLTVHRDSVVCKLEAPLKRGDGIVFDAGDPTQEEEGGRVYDLRRNGQKLDGEAGEGWQVEIVPGRHDVNVKRVHVGDRIWKTNDPALDRRLRQSFETERPYRVFPLHVRVTGSAGQPMKTWWTDVEKGKTVILESEMPLETALKRPLDEELLREQFGRTGGTLYKLDAVEVQLKGDVIVPKSELNRMRREAVEQLEELRKQPPIYMKRKVDPYADGFDRGAQRPALAASPALTVLCRSLDQVRAAAEHGAAMIYADFEFIKQFPAAVETARAAGQQIGLVTPRIHMPGETGYFEHMLRLQPDAILVRNTGALYYLNKKRLETGEAAAFPRLVGDFSLNAANHKTVQLLHDAGCERVTPSYDLNIQQMIDLMRRTDTFRLELVLHQHLPMFHTEHCVYCTFLSEGTDYTNCGRPCEQHRVSLKDRIGMDHPVRVDEGCRNTVYNAIEQSGSEYLPQFLELGVNRFRIEFLEESADKVREVLMLYGEALAGRISGTQVWRKLKATNQLGVTRGQLVK</sequence>
<protein>
    <submittedName>
        <fullName evidence="2">Peptidase U32</fullName>
    </submittedName>
</protein>
<accession>A0A8J4H5N7</accession>
<evidence type="ECO:0000259" key="1">
    <source>
        <dbReference type="Pfam" id="PF12392"/>
    </source>
</evidence>
<dbReference type="RefSeq" id="WP_213412803.1">
    <property type="nucleotide sequence ID" value="NZ_BOVK01000038.1"/>
</dbReference>
<dbReference type="EMBL" id="BOVK01000038">
    <property type="protein sequence ID" value="GIQ70017.1"/>
    <property type="molecule type" value="Genomic_DNA"/>
</dbReference>
<reference evidence="2" key="1">
    <citation type="submission" date="2021-04" db="EMBL/GenBank/DDBJ databases">
        <title>Draft genome sequence of Xylanibacillus composti strain K13.</title>
        <authorList>
            <person name="Uke A."/>
            <person name="Chhe C."/>
            <person name="Baramee S."/>
            <person name="Kosugi A."/>
        </authorList>
    </citation>
    <scope>NUCLEOTIDE SEQUENCE</scope>
    <source>
        <strain evidence="2">K13</strain>
    </source>
</reference>
<dbReference type="InterPro" id="IPR051454">
    <property type="entry name" value="RNA/ubiquinone_mod_enzymes"/>
</dbReference>
<organism evidence="2 3">
    <name type="scientific">Xylanibacillus composti</name>
    <dbReference type="NCBI Taxonomy" id="1572762"/>
    <lineage>
        <taxon>Bacteria</taxon>
        <taxon>Bacillati</taxon>
        <taxon>Bacillota</taxon>
        <taxon>Bacilli</taxon>
        <taxon>Bacillales</taxon>
        <taxon>Paenibacillaceae</taxon>
        <taxon>Xylanibacillus</taxon>
    </lineage>
</organism>
<evidence type="ECO:0000313" key="2">
    <source>
        <dbReference type="EMBL" id="GIQ70017.1"/>
    </source>
</evidence>
<dbReference type="InterPro" id="IPR020988">
    <property type="entry name" value="Pept_U32_collagenase"/>
</dbReference>
<keyword evidence="3" id="KW-1185">Reference proteome</keyword>
<evidence type="ECO:0000313" key="3">
    <source>
        <dbReference type="Proteomes" id="UP000677918"/>
    </source>
</evidence>
<gene>
    <name evidence="2" type="ORF">XYCOK13_28410</name>
</gene>
<dbReference type="Pfam" id="PF12392">
    <property type="entry name" value="DUF3656"/>
    <property type="match status" value="1"/>
</dbReference>
<dbReference type="InterPro" id="IPR001539">
    <property type="entry name" value="Peptidase_U32"/>
</dbReference>
<feature type="domain" description="Peptidase U32 collagenase" evidence="1">
    <location>
        <begin position="412"/>
        <end position="532"/>
    </location>
</feature>
<dbReference type="PANTHER" id="PTHR30217">
    <property type="entry name" value="PEPTIDASE U32 FAMILY"/>
    <property type="match status" value="1"/>
</dbReference>
<proteinExistence type="predicted"/>
<comment type="caution">
    <text evidence="2">The sequence shown here is derived from an EMBL/GenBank/DDBJ whole genome shotgun (WGS) entry which is preliminary data.</text>
</comment>
<dbReference type="Proteomes" id="UP000677918">
    <property type="component" value="Unassembled WGS sequence"/>
</dbReference>